<comment type="caution">
    <text evidence="11">The sequence shown here is derived from an EMBL/GenBank/DDBJ whole genome shotgun (WGS) entry which is preliminary data.</text>
</comment>
<dbReference type="PANTHER" id="PTHR42643">
    <property type="entry name" value="IONOTROPIC RECEPTOR 20A-RELATED"/>
    <property type="match status" value="1"/>
</dbReference>
<dbReference type="Gene3D" id="3.40.190.10">
    <property type="entry name" value="Periplasmic binding protein-like II"/>
    <property type="match status" value="1"/>
</dbReference>
<keyword evidence="8" id="KW-0325">Glycoprotein</keyword>
<dbReference type="EMBL" id="JAHLQT010031612">
    <property type="protein sequence ID" value="KAG7160232.1"/>
    <property type="molecule type" value="Genomic_DNA"/>
</dbReference>
<keyword evidence="12" id="KW-1185">Reference proteome</keyword>
<dbReference type="InterPro" id="IPR052192">
    <property type="entry name" value="Insect_Ionotropic_Sensory_Rcpt"/>
</dbReference>
<sequence>MDFERRTEEPGGIINPKDSIDTRLIYAFASALNFTFEIREEPERTWGLEINGSFTGMIGQLQREETDFCTIAGPSPERLKVVEYLRGYPSDLMTVTSLKPSLLPQHLSLIRPFEGELWLALMVSVVAWGGVMWILQRTWRWFAGGRRVDFSTTLLYGWGALLEQPPPVLSVSNSGRLLVGWWLVFCLVITTGFRSSLVAHMTVQGKTLPIETFEDMVKQDNWKWCTEPWLLKGMLFDYFSKHTDPVVQKLYKHMEMLVADEALERVLEGGFTLVDFENYVNIIVASRYTDARGYNPFYVSKKGVSVMAAFGWGMRRGAPFYPRFKQLKSRLEDTGIISYWIEDVIARRVRENRAAAAMDDDNKVPLGLHHMQGAFYLLFLGYVVALLILFGETISHNSDPRISTTFLTTNKT</sequence>
<protein>
    <submittedName>
        <fullName evidence="11">Glutamate receptor ionotropic, delta-1-like 37</fullName>
    </submittedName>
</protein>
<dbReference type="GO" id="GO:0050906">
    <property type="term" value="P:detection of stimulus involved in sensory perception"/>
    <property type="evidence" value="ECO:0007669"/>
    <property type="project" value="UniProtKB-ARBA"/>
</dbReference>
<dbReference type="Gene3D" id="1.10.287.70">
    <property type="match status" value="1"/>
</dbReference>
<evidence type="ECO:0000313" key="11">
    <source>
        <dbReference type="EMBL" id="KAG7160232.1"/>
    </source>
</evidence>
<dbReference type="SUPFAM" id="SSF53850">
    <property type="entry name" value="Periplasmic binding protein-like II"/>
    <property type="match status" value="1"/>
</dbReference>
<proteinExistence type="inferred from homology"/>
<dbReference type="GO" id="GO:0005886">
    <property type="term" value="C:plasma membrane"/>
    <property type="evidence" value="ECO:0007669"/>
    <property type="project" value="UniProtKB-SubCell"/>
</dbReference>
<feature type="non-terminal residue" evidence="11">
    <location>
        <position position="1"/>
    </location>
</feature>
<evidence type="ECO:0000256" key="4">
    <source>
        <dbReference type="ARBA" id="ARBA00022692"/>
    </source>
</evidence>
<dbReference type="InterPro" id="IPR001320">
    <property type="entry name" value="Iontro_rcpt_C"/>
</dbReference>
<dbReference type="AlphaFoldDB" id="A0A8J5JKT8"/>
<accession>A0A8J5JKT8</accession>
<comment type="similarity">
    <text evidence="2">Belongs to the glutamate-gated ion channel (TC 1.A.10.1) family.</text>
</comment>
<keyword evidence="4 9" id="KW-0812">Transmembrane</keyword>
<evidence type="ECO:0000256" key="6">
    <source>
        <dbReference type="ARBA" id="ARBA00023136"/>
    </source>
</evidence>
<feature type="transmembrane region" description="Helical" evidence="9">
    <location>
        <begin position="179"/>
        <end position="199"/>
    </location>
</feature>
<evidence type="ECO:0000256" key="3">
    <source>
        <dbReference type="ARBA" id="ARBA00022475"/>
    </source>
</evidence>
<dbReference type="Proteomes" id="UP000747542">
    <property type="component" value="Unassembled WGS sequence"/>
</dbReference>
<gene>
    <name evidence="11" type="primary">Grid1-L37</name>
    <name evidence="11" type="ORF">Hamer_G031238</name>
</gene>
<keyword evidence="5 9" id="KW-1133">Transmembrane helix</keyword>
<dbReference type="GO" id="GO:0015276">
    <property type="term" value="F:ligand-gated monoatomic ion channel activity"/>
    <property type="evidence" value="ECO:0007669"/>
    <property type="project" value="InterPro"/>
</dbReference>
<evidence type="ECO:0000256" key="5">
    <source>
        <dbReference type="ARBA" id="ARBA00022989"/>
    </source>
</evidence>
<feature type="transmembrane region" description="Helical" evidence="9">
    <location>
        <begin position="117"/>
        <end position="135"/>
    </location>
</feature>
<evidence type="ECO:0000256" key="2">
    <source>
        <dbReference type="ARBA" id="ARBA00008685"/>
    </source>
</evidence>
<evidence type="ECO:0000259" key="10">
    <source>
        <dbReference type="Pfam" id="PF00060"/>
    </source>
</evidence>
<reference evidence="11" key="1">
    <citation type="journal article" date="2021" name="Sci. Adv.">
        <title>The American lobster genome reveals insights on longevity, neural, and immune adaptations.</title>
        <authorList>
            <person name="Polinski J.M."/>
            <person name="Zimin A.V."/>
            <person name="Clark K.F."/>
            <person name="Kohn A.B."/>
            <person name="Sadowski N."/>
            <person name="Timp W."/>
            <person name="Ptitsyn A."/>
            <person name="Khanna P."/>
            <person name="Romanova D.Y."/>
            <person name="Williams P."/>
            <person name="Greenwood S.J."/>
            <person name="Moroz L.L."/>
            <person name="Walt D.R."/>
            <person name="Bodnar A.G."/>
        </authorList>
    </citation>
    <scope>NUCLEOTIDE SEQUENCE</scope>
    <source>
        <strain evidence="11">GMGI-L3</strain>
    </source>
</reference>
<evidence type="ECO:0000313" key="12">
    <source>
        <dbReference type="Proteomes" id="UP000747542"/>
    </source>
</evidence>
<feature type="transmembrane region" description="Helical" evidence="9">
    <location>
        <begin position="373"/>
        <end position="391"/>
    </location>
</feature>
<keyword evidence="6 9" id="KW-0472">Membrane</keyword>
<evidence type="ECO:0000256" key="1">
    <source>
        <dbReference type="ARBA" id="ARBA00004651"/>
    </source>
</evidence>
<keyword evidence="3" id="KW-1003">Cell membrane</keyword>
<feature type="domain" description="Ionotropic glutamate receptor C-terminal" evidence="10">
    <location>
        <begin position="116"/>
        <end position="381"/>
    </location>
</feature>
<organism evidence="11 12">
    <name type="scientific">Homarus americanus</name>
    <name type="common">American lobster</name>
    <dbReference type="NCBI Taxonomy" id="6706"/>
    <lineage>
        <taxon>Eukaryota</taxon>
        <taxon>Metazoa</taxon>
        <taxon>Ecdysozoa</taxon>
        <taxon>Arthropoda</taxon>
        <taxon>Crustacea</taxon>
        <taxon>Multicrustacea</taxon>
        <taxon>Malacostraca</taxon>
        <taxon>Eumalacostraca</taxon>
        <taxon>Eucarida</taxon>
        <taxon>Decapoda</taxon>
        <taxon>Pleocyemata</taxon>
        <taxon>Astacidea</taxon>
        <taxon>Nephropoidea</taxon>
        <taxon>Nephropidae</taxon>
        <taxon>Homarus</taxon>
    </lineage>
</organism>
<keyword evidence="7 11" id="KW-0675">Receptor</keyword>
<comment type="subcellular location">
    <subcellularLocation>
        <location evidence="1">Cell membrane</location>
        <topology evidence="1">Multi-pass membrane protein</topology>
    </subcellularLocation>
</comment>
<evidence type="ECO:0000256" key="9">
    <source>
        <dbReference type="SAM" id="Phobius"/>
    </source>
</evidence>
<evidence type="ECO:0000256" key="7">
    <source>
        <dbReference type="ARBA" id="ARBA00023170"/>
    </source>
</evidence>
<name>A0A8J5JKT8_HOMAM</name>
<dbReference type="PANTHER" id="PTHR42643:SF38">
    <property type="entry name" value="IONOTROPIC RECEPTOR 100A"/>
    <property type="match status" value="1"/>
</dbReference>
<evidence type="ECO:0000256" key="8">
    <source>
        <dbReference type="ARBA" id="ARBA00023180"/>
    </source>
</evidence>
<dbReference type="Pfam" id="PF00060">
    <property type="entry name" value="Lig_chan"/>
    <property type="match status" value="1"/>
</dbReference>